<dbReference type="Pfam" id="PF18977">
    <property type="entry name" value="DUF5713"/>
    <property type="match status" value="1"/>
</dbReference>
<comment type="caution">
    <text evidence="1">The sequence shown here is derived from an EMBL/GenBank/DDBJ whole genome shotgun (WGS) entry which is preliminary data.</text>
</comment>
<evidence type="ECO:0000313" key="1">
    <source>
        <dbReference type="EMBL" id="MQS16921.1"/>
    </source>
</evidence>
<sequence>MPITDERVAQRRFLRALYADDYYPDAVVDQGRDILLRLCERIEAERPSDLAALYALTAVATEEFNVLQEAFEAADSEIETVAREEIAEDFAFIAEAYDFPGADVEGLIAARDW</sequence>
<reference evidence="1 2" key="1">
    <citation type="submission" date="2019-09" db="EMBL/GenBank/DDBJ databases">
        <title>Genome Sequences of Streptomyces kaniharaensis ATCC 21070.</title>
        <authorList>
            <person name="Zhu W."/>
            <person name="De Crecy-Lagard V."/>
            <person name="Richards N.G."/>
        </authorList>
    </citation>
    <scope>NUCLEOTIDE SEQUENCE [LARGE SCALE GENOMIC DNA]</scope>
    <source>
        <strain evidence="1 2">SF-557</strain>
    </source>
</reference>
<proteinExistence type="predicted"/>
<dbReference type="EMBL" id="WBOF01000003">
    <property type="protein sequence ID" value="MQS16921.1"/>
    <property type="molecule type" value="Genomic_DNA"/>
</dbReference>
<gene>
    <name evidence="1" type="ORF">F7Q99_33220</name>
</gene>
<evidence type="ECO:0000313" key="2">
    <source>
        <dbReference type="Proteomes" id="UP000450000"/>
    </source>
</evidence>
<protein>
    <submittedName>
        <fullName evidence="1">Uncharacterized protein</fullName>
    </submittedName>
</protein>
<dbReference type="Proteomes" id="UP000450000">
    <property type="component" value="Unassembled WGS sequence"/>
</dbReference>
<dbReference type="AlphaFoldDB" id="A0A6N7KZU4"/>
<organism evidence="1 2">
    <name type="scientific">Streptomyces kaniharaensis</name>
    <dbReference type="NCBI Taxonomy" id="212423"/>
    <lineage>
        <taxon>Bacteria</taxon>
        <taxon>Bacillati</taxon>
        <taxon>Actinomycetota</taxon>
        <taxon>Actinomycetes</taxon>
        <taxon>Kitasatosporales</taxon>
        <taxon>Streptomycetaceae</taxon>
        <taxon>Streptomyces</taxon>
    </lineage>
</organism>
<dbReference type="RefSeq" id="WP_153468648.1">
    <property type="nucleotide sequence ID" value="NZ_WBOF01000003.1"/>
</dbReference>
<accession>A0A6N7KZU4</accession>
<dbReference type="InterPro" id="IPR043767">
    <property type="entry name" value="DUF5713"/>
</dbReference>
<name>A0A6N7KZU4_9ACTN</name>
<keyword evidence="2" id="KW-1185">Reference proteome</keyword>